<keyword evidence="1" id="KW-0812">Transmembrane</keyword>
<dbReference type="Pfam" id="PF01569">
    <property type="entry name" value="PAP2"/>
    <property type="match status" value="1"/>
</dbReference>
<gene>
    <name evidence="3" type="ORF">CAL13_02485</name>
</gene>
<evidence type="ECO:0000256" key="1">
    <source>
        <dbReference type="SAM" id="Phobius"/>
    </source>
</evidence>
<feature type="transmembrane region" description="Helical" evidence="1">
    <location>
        <begin position="187"/>
        <end position="205"/>
    </location>
</feature>
<dbReference type="RefSeq" id="WP_086071412.1">
    <property type="nucleotide sequence ID" value="NZ_CP021109.1"/>
</dbReference>
<evidence type="ECO:0000313" key="3">
    <source>
        <dbReference type="EMBL" id="ARP85209.1"/>
    </source>
</evidence>
<feature type="transmembrane region" description="Helical" evidence="1">
    <location>
        <begin position="211"/>
        <end position="232"/>
    </location>
</feature>
<evidence type="ECO:0000313" key="4">
    <source>
        <dbReference type="Proteomes" id="UP000194139"/>
    </source>
</evidence>
<dbReference type="SUPFAM" id="SSF48317">
    <property type="entry name" value="Acid phosphatase/Vanadium-dependent haloperoxidase"/>
    <property type="match status" value="1"/>
</dbReference>
<feature type="domain" description="Phosphatidic acid phosphatase type 2/haloperoxidase" evidence="2">
    <location>
        <begin position="105"/>
        <end position="232"/>
    </location>
</feature>
<dbReference type="Gene3D" id="1.20.144.10">
    <property type="entry name" value="Phosphatidic acid phosphatase type 2/haloperoxidase"/>
    <property type="match status" value="1"/>
</dbReference>
<proteinExistence type="predicted"/>
<dbReference type="InterPro" id="IPR036938">
    <property type="entry name" value="PAP2/HPO_sf"/>
</dbReference>
<dbReference type="EMBL" id="CP021109">
    <property type="protein sequence ID" value="ARP85209.1"/>
    <property type="molecule type" value="Genomic_DNA"/>
</dbReference>
<protein>
    <submittedName>
        <fullName evidence="3">Acid phosphatase</fullName>
    </submittedName>
</protein>
<dbReference type="InterPro" id="IPR000326">
    <property type="entry name" value="PAP2/HPO"/>
</dbReference>
<dbReference type="CDD" id="cd03396">
    <property type="entry name" value="PAP2_like_6"/>
    <property type="match status" value="1"/>
</dbReference>
<keyword evidence="1" id="KW-0472">Membrane</keyword>
<reference evidence="3 4" key="1">
    <citation type="submission" date="2017-05" db="EMBL/GenBank/DDBJ databases">
        <title>Complete and WGS of Bordetella genogroups.</title>
        <authorList>
            <person name="Spilker T."/>
            <person name="LiPuma J."/>
        </authorList>
    </citation>
    <scope>NUCLEOTIDE SEQUENCE [LARGE SCALE GENOMIC DNA]</scope>
    <source>
        <strain evidence="3 4">AU17164</strain>
    </source>
</reference>
<name>A0A1W6YWC6_9BORD</name>
<accession>A0A1W6YWC6</accession>
<organism evidence="3 4">
    <name type="scientific">Bordetella genomosp. 9</name>
    <dbReference type="NCBI Taxonomy" id="1416803"/>
    <lineage>
        <taxon>Bacteria</taxon>
        <taxon>Pseudomonadati</taxon>
        <taxon>Pseudomonadota</taxon>
        <taxon>Betaproteobacteria</taxon>
        <taxon>Burkholderiales</taxon>
        <taxon>Alcaligenaceae</taxon>
        <taxon>Bordetella</taxon>
    </lineage>
</organism>
<dbReference type="Proteomes" id="UP000194139">
    <property type="component" value="Chromosome"/>
</dbReference>
<feature type="transmembrane region" description="Helical" evidence="1">
    <location>
        <begin position="103"/>
        <end position="122"/>
    </location>
</feature>
<feature type="transmembrane region" description="Helical" evidence="1">
    <location>
        <begin position="69"/>
        <end position="91"/>
    </location>
</feature>
<dbReference type="AlphaFoldDB" id="A0A1W6YWC6"/>
<keyword evidence="4" id="KW-1185">Reference proteome</keyword>
<sequence>MHTAVSARQRTAVRSDTYLLTHVLGVTLLLALLAEASRLSGLDMAIARMFFDGQANAFPWRDSRLLELIAHRIVLVLPVGLAVGALAAAVASHWFHVLRPWRGALWAIVLTCALGQVVISQLKHYTALPRPYNLDVFGGYAHYPQHFWAVNRKEAGGALPSNHAGAGYAMLALYFAGWALGSRTWRWAGLAAGIAAGLLFSLVRIVQGAHFFSQTLWAACVMWGLASILFYLPIVRAAPAGQGGPDGAWSTGAEQDARQP</sequence>
<feature type="transmembrane region" description="Helical" evidence="1">
    <location>
        <begin position="163"/>
        <end position="180"/>
    </location>
</feature>
<keyword evidence="1" id="KW-1133">Transmembrane helix</keyword>
<evidence type="ECO:0000259" key="2">
    <source>
        <dbReference type="Pfam" id="PF01569"/>
    </source>
</evidence>